<dbReference type="Pfam" id="PF00512">
    <property type="entry name" value="HisKA"/>
    <property type="match status" value="1"/>
</dbReference>
<dbReference type="GO" id="GO:0005886">
    <property type="term" value="C:plasma membrane"/>
    <property type="evidence" value="ECO:0007669"/>
    <property type="project" value="TreeGrafter"/>
</dbReference>
<dbReference type="SMART" id="SM00387">
    <property type="entry name" value="HATPase_c"/>
    <property type="match status" value="1"/>
</dbReference>
<evidence type="ECO:0000256" key="4">
    <source>
        <dbReference type="ARBA" id="ARBA00022553"/>
    </source>
</evidence>
<evidence type="ECO:0000256" key="8">
    <source>
        <dbReference type="SAM" id="Phobius"/>
    </source>
</evidence>
<evidence type="ECO:0000256" key="2">
    <source>
        <dbReference type="ARBA" id="ARBA00004370"/>
    </source>
</evidence>
<dbReference type="SMART" id="SM00388">
    <property type="entry name" value="HisKA"/>
    <property type="match status" value="1"/>
</dbReference>
<keyword evidence="6" id="KW-0418">Kinase</keyword>
<dbReference type="EMBL" id="QGQD01000092">
    <property type="protein sequence ID" value="TLC98536.1"/>
    <property type="molecule type" value="Genomic_DNA"/>
</dbReference>
<dbReference type="GO" id="GO:0016036">
    <property type="term" value="P:cellular response to phosphate starvation"/>
    <property type="evidence" value="ECO:0007669"/>
    <property type="project" value="TreeGrafter"/>
</dbReference>
<dbReference type="EC" id="2.7.13.3" evidence="3"/>
<keyword evidence="4" id="KW-0597">Phosphoprotein</keyword>
<evidence type="ECO:0000256" key="1">
    <source>
        <dbReference type="ARBA" id="ARBA00000085"/>
    </source>
</evidence>
<keyword evidence="8" id="KW-0472">Membrane</keyword>
<dbReference type="Pfam" id="PF02518">
    <property type="entry name" value="HATPase_c"/>
    <property type="match status" value="1"/>
</dbReference>
<dbReference type="CDD" id="cd00082">
    <property type="entry name" value="HisKA"/>
    <property type="match status" value="1"/>
</dbReference>
<comment type="caution">
    <text evidence="10">The sequence shown here is derived from an EMBL/GenBank/DDBJ whole genome shotgun (WGS) entry which is preliminary data.</text>
</comment>
<dbReference type="STRING" id="180332.GCA_000797495_00112"/>
<evidence type="ECO:0000256" key="3">
    <source>
        <dbReference type="ARBA" id="ARBA00012438"/>
    </source>
</evidence>
<feature type="transmembrane region" description="Helical" evidence="8">
    <location>
        <begin position="6"/>
        <end position="22"/>
    </location>
</feature>
<evidence type="ECO:0000256" key="5">
    <source>
        <dbReference type="ARBA" id="ARBA00022679"/>
    </source>
</evidence>
<feature type="domain" description="Histidine kinase" evidence="9">
    <location>
        <begin position="92"/>
        <end position="324"/>
    </location>
</feature>
<dbReference type="SUPFAM" id="SSF55874">
    <property type="entry name" value="ATPase domain of HSP90 chaperone/DNA topoisomerase II/histidine kinase"/>
    <property type="match status" value="1"/>
</dbReference>
<dbReference type="PRINTS" id="PR00344">
    <property type="entry name" value="BCTRLSENSOR"/>
</dbReference>
<dbReference type="SUPFAM" id="SSF47384">
    <property type="entry name" value="Homodimeric domain of signal transducing histidine kinase"/>
    <property type="match status" value="1"/>
</dbReference>
<gene>
    <name evidence="10" type="primary">phoR_18</name>
    <name evidence="10" type="ORF">DSM106044_04646</name>
</gene>
<proteinExistence type="predicted"/>
<dbReference type="PANTHER" id="PTHR45453:SF1">
    <property type="entry name" value="PHOSPHATE REGULON SENSOR PROTEIN PHOR"/>
    <property type="match status" value="1"/>
</dbReference>
<evidence type="ECO:0000313" key="10">
    <source>
        <dbReference type="EMBL" id="TLC98536.1"/>
    </source>
</evidence>
<keyword evidence="8" id="KW-1133">Transmembrane helix</keyword>
<comment type="catalytic activity">
    <reaction evidence="1">
        <text>ATP + protein L-histidine = ADP + protein N-phospho-L-histidine.</text>
        <dbReference type="EC" id="2.7.13.3"/>
    </reaction>
</comment>
<protein>
    <recommendedName>
        <fullName evidence="3">histidine kinase</fullName>
        <ecNumber evidence="3">2.7.13.3</ecNumber>
    </recommendedName>
</protein>
<dbReference type="GO" id="GO:0004721">
    <property type="term" value="F:phosphoprotein phosphatase activity"/>
    <property type="evidence" value="ECO:0007669"/>
    <property type="project" value="TreeGrafter"/>
</dbReference>
<organism evidence="10 11">
    <name type="scientific">Robinsoniella peoriensis</name>
    <dbReference type="NCBI Taxonomy" id="180332"/>
    <lineage>
        <taxon>Bacteria</taxon>
        <taxon>Bacillati</taxon>
        <taxon>Bacillota</taxon>
        <taxon>Clostridia</taxon>
        <taxon>Lachnospirales</taxon>
        <taxon>Lachnospiraceae</taxon>
        <taxon>Robinsoniella</taxon>
    </lineage>
</organism>
<dbReference type="Gene3D" id="1.10.287.130">
    <property type="match status" value="1"/>
</dbReference>
<keyword evidence="11" id="KW-1185">Reference proteome</keyword>
<keyword evidence="7" id="KW-0902">Two-component regulatory system</keyword>
<dbReference type="InterPro" id="IPR036097">
    <property type="entry name" value="HisK_dim/P_sf"/>
</dbReference>
<dbReference type="PROSITE" id="PS50109">
    <property type="entry name" value="HIS_KIN"/>
    <property type="match status" value="1"/>
</dbReference>
<dbReference type="RefSeq" id="WP_138003768.1">
    <property type="nucleotide sequence ID" value="NZ_QGQD01000092.1"/>
</dbReference>
<keyword evidence="8" id="KW-0812">Transmembrane</keyword>
<dbReference type="Gene3D" id="3.30.565.10">
    <property type="entry name" value="Histidine kinase-like ATPase, C-terminal domain"/>
    <property type="match status" value="1"/>
</dbReference>
<reference evidence="10 11" key="1">
    <citation type="journal article" date="2019" name="Anaerobe">
        <title>Detection of Robinsoniella peoriensis in multiple bone samples of a trauma patient.</title>
        <authorList>
            <person name="Schrottner P."/>
            <person name="Hartwich K."/>
            <person name="Bunk B."/>
            <person name="Schober I."/>
            <person name="Helbig S."/>
            <person name="Rudolph W.W."/>
            <person name="Gunzer F."/>
        </authorList>
    </citation>
    <scope>NUCLEOTIDE SEQUENCE [LARGE SCALE GENOMIC DNA]</scope>
    <source>
        <strain evidence="10 11">DSM 106044</strain>
    </source>
</reference>
<name>A0A4U8Q1R5_9FIRM</name>
<dbReference type="CDD" id="cd00075">
    <property type="entry name" value="HATPase"/>
    <property type="match status" value="1"/>
</dbReference>
<dbReference type="InterPro" id="IPR003661">
    <property type="entry name" value="HisK_dim/P_dom"/>
</dbReference>
<keyword evidence="5 10" id="KW-0808">Transferase</keyword>
<dbReference type="AlphaFoldDB" id="A0A4U8Q1R5"/>
<evidence type="ECO:0000259" key="9">
    <source>
        <dbReference type="PROSITE" id="PS50109"/>
    </source>
</evidence>
<dbReference type="InterPro" id="IPR050351">
    <property type="entry name" value="BphY/WalK/GraS-like"/>
</dbReference>
<evidence type="ECO:0000256" key="7">
    <source>
        <dbReference type="ARBA" id="ARBA00023012"/>
    </source>
</evidence>
<dbReference type="InterPro" id="IPR003594">
    <property type="entry name" value="HATPase_dom"/>
</dbReference>
<comment type="subcellular location">
    <subcellularLocation>
        <location evidence="2">Membrane</location>
    </subcellularLocation>
</comment>
<evidence type="ECO:0000313" key="11">
    <source>
        <dbReference type="Proteomes" id="UP000306509"/>
    </source>
</evidence>
<dbReference type="InterPro" id="IPR036890">
    <property type="entry name" value="HATPase_C_sf"/>
</dbReference>
<dbReference type="GO" id="GO:0000155">
    <property type="term" value="F:phosphorelay sensor kinase activity"/>
    <property type="evidence" value="ECO:0007669"/>
    <property type="project" value="InterPro"/>
</dbReference>
<dbReference type="Proteomes" id="UP000306509">
    <property type="component" value="Unassembled WGS sequence"/>
</dbReference>
<dbReference type="InterPro" id="IPR004358">
    <property type="entry name" value="Sig_transdc_His_kin-like_C"/>
</dbReference>
<dbReference type="PANTHER" id="PTHR45453">
    <property type="entry name" value="PHOSPHATE REGULON SENSOR PROTEIN PHOR"/>
    <property type="match status" value="1"/>
</dbReference>
<accession>A0A4U8Q1R5</accession>
<sequence length="324" mass="36827">MVTMILSFVCTALLASVIILLLQKHYVKRKLREASVILDEIADGNPDRRMIDHENSLTAELIYKINAIMVNMKEEMNRQKQSELTYRSLITSLSHDIRTPLASVAGYLEALSSHLVDEENREIYIDTALKKSYNLKDYVDTLFEWLKLESGERIYLFQETDVYELLRTIMTDWIPHLEDNGFDFEINIPDDKKLICKIDRSAFQRIMNNLIQNVLEHSGGDVFFLSTVCSKDVLEIHAADNGSGISKDDLPHVFERLYKCSAARGTKGNGLGLSIVKELVKAHQGTIEVRSGQGHFSQEHCIPGQGGRDSQKAGCEFIIRMKMI</sequence>
<evidence type="ECO:0000256" key="6">
    <source>
        <dbReference type="ARBA" id="ARBA00022777"/>
    </source>
</evidence>
<dbReference type="InterPro" id="IPR005467">
    <property type="entry name" value="His_kinase_dom"/>
</dbReference>